<protein>
    <submittedName>
        <fullName evidence="2">Uncharacterized protein</fullName>
    </submittedName>
</protein>
<feature type="chain" id="PRO_5042212028" evidence="1">
    <location>
        <begin position="20"/>
        <end position="82"/>
    </location>
</feature>
<feature type="signal peptide" evidence="1">
    <location>
        <begin position="1"/>
        <end position="19"/>
    </location>
</feature>
<organism evidence="2 3">
    <name type="scientific">Petrolisthes cinctipes</name>
    <name type="common">Flat porcelain crab</name>
    <dbReference type="NCBI Taxonomy" id="88211"/>
    <lineage>
        <taxon>Eukaryota</taxon>
        <taxon>Metazoa</taxon>
        <taxon>Ecdysozoa</taxon>
        <taxon>Arthropoda</taxon>
        <taxon>Crustacea</taxon>
        <taxon>Multicrustacea</taxon>
        <taxon>Malacostraca</taxon>
        <taxon>Eumalacostraca</taxon>
        <taxon>Eucarida</taxon>
        <taxon>Decapoda</taxon>
        <taxon>Pleocyemata</taxon>
        <taxon>Anomura</taxon>
        <taxon>Galatheoidea</taxon>
        <taxon>Porcellanidae</taxon>
        <taxon>Petrolisthes</taxon>
    </lineage>
</organism>
<dbReference type="AlphaFoldDB" id="A0AAE1BSE9"/>
<sequence>MGLPLAITSFLELFSSVDAVLQGGSPAHTTPPSSFSYKAKTTLSMRERSVIALVACRWWLQEPRILNIPAFTTVIPFFGWKS</sequence>
<keyword evidence="3" id="KW-1185">Reference proteome</keyword>
<accession>A0AAE1BSE9</accession>
<keyword evidence="1" id="KW-0732">Signal</keyword>
<dbReference type="Proteomes" id="UP001286313">
    <property type="component" value="Unassembled WGS sequence"/>
</dbReference>
<evidence type="ECO:0000313" key="2">
    <source>
        <dbReference type="EMBL" id="KAK3855965.1"/>
    </source>
</evidence>
<proteinExistence type="predicted"/>
<dbReference type="EMBL" id="JAWQEG010006031">
    <property type="protein sequence ID" value="KAK3855965.1"/>
    <property type="molecule type" value="Genomic_DNA"/>
</dbReference>
<gene>
    <name evidence="2" type="ORF">Pcinc_037665</name>
</gene>
<reference evidence="2" key="1">
    <citation type="submission" date="2023-10" db="EMBL/GenBank/DDBJ databases">
        <title>Genome assemblies of two species of porcelain crab, Petrolisthes cinctipes and Petrolisthes manimaculis (Anomura: Porcellanidae).</title>
        <authorList>
            <person name="Angst P."/>
        </authorList>
    </citation>
    <scope>NUCLEOTIDE SEQUENCE</scope>
    <source>
        <strain evidence="2">PB745_01</strain>
        <tissue evidence="2">Gill</tissue>
    </source>
</reference>
<name>A0AAE1BSE9_PETCI</name>
<evidence type="ECO:0000313" key="3">
    <source>
        <dbReference type="Proteomes" id="UP001286313"/>
    </source>
</evidence>
<evidence type="ECO:0000256" key="1">
    <source>
        <dbReference type="SAM" id="SignalP"/>
    </source>
</evidence>
<comment type="caution">
    <text evidence="2">The sequence shown here is derived from an EMBL/GenBank/DDBJ whole genome shotgun (WGS) entry which is preliminary data.</text>
</comment>